<reference evidence="1 2" key="2">
    <citation type="journal article" date="2013" name="Plant Cell Physiol.">
        <title>Rice Annotation Project Database (RAP-DB): an integrative and interactive database for rice genomics.</title>
        <authorList>
            <person name="Sakai H."/>
            <person name="Lee S.S."/>
            <person name="Tanaka T."/>
            <person name="Numa H."/>
            <person name="Kim J."/>
            <person name="Kawahara Y."/>
            <person name="Wakimoto H."/>
            <person name="Yang C.C."/>
            <person name="Iwamoto M."/>
            <person name="Abe T."/>
            <person name="Yamada Y."/>
            <person name="Muto A."/>
            <person name="Inokuchi H."/>
            <person name="Ikemura T."/>
            <person name="Matsumoto T."/>
            <person name="Sasaki T."/>
            <person name="Itoh T."/>
        </authorList>
    </citation>
    <scope>NUCLEOTIDE SEQUENCE [LARGE SCALE GENOMIC DNA]</scope>
    <source>
        <strain evidence="2">cv. Nipponbare</strain>
    </source>
</reference>
<name>A0A0N7KJ48_ORYSJ</name>
<evidence type="ECO:0000313" key="2">
    <source>
        <dbReference type="Proteomes" id="UP000059680"/>
    </source>
</evidence>
<feature type="non-terminal residue" evidence="1">
    <location>
        <position position="1"/>
    </location>
</feature>
<dbReference type="EMBL" id="AP014960">
    <property type="protein sequence ID" value="BAS89417.1"/>
    <property type="molecule type" value="Genomic_DNA"/>
</dbReference>
<dbReference type="PaxDb" id="39947-A0A0N7KJ48"/>
<evidence type="ECO:0000313" key="1">
    <source>
        <dbReference type="EMBL" id="BAS89417.1"/>
    </source>
</evidence>
<accession>A0A0N7KJ48</accession>
<proteinExistence type="predicted"/>
<reference evidence="2" key="1">
    <citation type="journal article" date="2005" name="Nature">
        <title>The map-based sequence of the rice genome.</title>
        <authorList>
            <consortium name="International rice genome sequencing project (IRGSP)"/>
            <person name="Matsumoto T."/>
            <person name="Wu J."/>
            <person name="Kanamori H."/>
            <person name="Katayose Y."/>
            <person name="Fujisawa M."/>
            <person name="Namiki N."/>
            <person name="Mizuno H."/>
            <person name="Yamamoto K."/>
            <person name="Antonio B.A."/>
            <person name="Baba T."/>
            <person name="Sakata K."/>
            <person name="Nagamura Y."/>
            <person name="Aoki H."/>
            <person name="Arikawa K."/>
            <person name="Arita K."/>
            <person name="Bito T."/>
            <person name="Chiden Y."/>
            <person name="Fujitsuka N."/>
            <person name="Fukunaka R."/>
            <person name="Hamada M."/>
            <person name="Harada C."/>
            <person name="Hayashi A."/>
            <person name="Hijishita S."/>
            <person name="Honda M."/>
            <person name="Hosokawa S."/>
            <person name="Ichikawa Y."/>
            <person name="Idonuma A."/>
            <person name="Iijima M."/>
            <person name="Ikeda M."/>
            <person name="Ikeno M."/>
            <person name="Ito K."/>
            <person name="Ito S."/>
            <person name="Ito T."/>
            <person name="Ito Y."/>
            <person name="Ito Y."/>
            <person name="Iwabuchi A."/>
            <person name="Kamiya K."/>
            <person name="Karasawa W."/>
            <person name="Kurita K."/>
            <person name="Katagiri S."/>
            <person name="Kikuta A."/>
            <person name="Kobayashi H."/>
            <person name="Kobayashi N."/>
            <person name="Machita K."/>
            <person name="Maehara T."/>
            <person name="Masukawa M."/>
            <person name="Mizubayashi T."/>
            <person name="Mukai Y."/>
            <person name="Nagasaki H."/>
            <person name="Nagata Y."/>
            <person name="Naito S."/>
            <person name="Nakashima M."/>
            <person name="Nakama Y."/>
            <person name="Nakamichi Y."/>
            <person name="Nakamura M."/>
            <person name="Meguro A."/>
            <person name="Negishi M."/>
            <person name="Ohta I."/>
            <person name="Ohta T."/>
            <person name="Okamoto M."/>
            <person name="Ono N."/>
            <person name="Saji S."/>
            <person name="Sakaguchi M."/>
            <person name="Sakai K."/>
            <person name="Shibata M."/>
            <person name="Shimokawa T."/>
            <person name="Song J."/>
            <person name="Takazaki Y."/>
            <person name="Terasawa K."/>
            <person name="Tsugane M."/>
            <person name="Tsuji K."/>
            <person name="Ueda S."/>
            <person name="Waki K."/>
            <person name="Yamagata H."/>
            <person name="Yamamoto M."/>
            <person name="Yamamoto S."/>
            <person name="Yamane H."/>
            <person name="Yoshiki S."/>
            <person name="Yoshihara R."/>
            <person name="Yukawa K."/>
            <person name="Zhong H."/>
            <person name="Yano M."/>
            <person name="Yuan Q."/>
            <person name="Ouyang S."/>
            <person name="Liu J."/>
            <person name="Jones K.M."/>
            <person name="Gansberger K."/>
            <person name="Moffat K."/>
            <person name="Hill J."/>
            <person name="Bera J."/>
            <person name="Fadrosh D."/>
            <person name="Jin S."/>
            <person name="Johri S."/>
            <person name="Kim M."/>
            <person name="Overton L."/>
            <person name="Reardon M."/>
            <person name="Tsitrin T."/>
            <person name="Vuong H."/>
            <person name="Weaver B."/>
            <person name="Ciecko A."/>
            <person name="Tallon L."/>
            <person name="Jackson J."/>
            <person name="Pai G."/>
            <person name="Aken S.V."/>
            <person name="Utterback T."/>
            <person name="Reidmuller S."/>
            <person name="Feldblyum T."/>
            <person name="Hsiao J."/>
            <person name="Zismann V."/>
            <person name="Iobst S."/>
            <person name="de Vazeille A.R."/>
            <person name="Buell C.R."/>
            <person name="Ying K."/>
            <person name="Li Y."/>
            <person name="Lu T."/>
            <person name="Huang Y."/>
            <person name="Zhao Q."/>
            <person name="Feng Q."/>
            <person name="Zhang L."/>
            <person name="Zhu J."/>
            <person name="Weng Q."/>
            <person name="Mu J."/>
            <person name="Lu Y."/>
            <person name="Fan D."/>
            <person name="Liu Y."/>
            <person name="Guan J."/>
            <person name="Zhang Y."/>
            <person name="Yu S."/>
            <person name="Liu X."/>
            <person name="Zhang Y."/>
            <person name="Hong G."/>
            <person name="Han B."/>
            <person name="Choisne N."/>
            <person name="Demange N."/>
            <person name="Orjeda G."/>
            <person name="Samain S."/>
            <person name="Cattolico L."/>
            <person name="Pelletier E."/>
            <person name="Couloux A."/>
            <person name="Segurens B."/>
            <person name="Wincker P."/>
            <person name="D'Hont A."/>
            <person name="Scarpelli C."/>
            <person name="Weissenbach J."/>
            <person name="Salanoubat M."/>
            <person name="Quetier F."/>
            <person name="Yu Y."/>
            <person name="Kim H.R."/>
            <person name="Rambo T."/>
            <person name="Currie J."/>
            <person name="Collura K."/>
            <person name="Luo M."/>
            <person name="Yang T."/>
            <person name="Ammiraju J.S.S."/>
            <person name="Engler F."/>
            <person name="Soderlund C."/>
            <person name="Wing R.A."/>
            <person name="Palmer L.E."/>
            <person name="de la Bastide M."/>
            <person name="Spiegel L."/>
            <person name="Nascimento L."/>
            <person name="Zutavern T."/>
            <person name="O'Shaughnessy A."/>
            <person name="Dike S."/>
            <person name="Dedhia N."/>
            <person name="Preston R."/>
            <person name="Balija V."/>
            <person name="McCombie W.R."/>
            <person name="Chow T."/>
            <person name="Chen H."/>
            <person name="Chung M."/>
            <person name="Chen C."/>
            <person name="Shaw J."/>
            <person name="Wu H."/>
            <person name="Hsiao K."/>
            <person name="Chao Y."/>
            <person name="Chu M."/>
            <person name="Cheng C."/>
            <person name="Hour A."/>
            <person name="Lee P."/>
            <person name="Lin S."/>
            <person name="Lin Y."/>
            <person name="Liou J."/>
            <person name="Liu S."/>
            <person name="Hsing Y."/>
            <person name="Raghuvanshi S."/>
            <person name="Mohanty A."/>
            <person name="Bharti A.K."/>
            <person name="Gaur A."/>
            <person name="Gupta V."/>
            <person name="Kumar D."/>
            <person name="Ravi V."/>
            <person name="Vij S."/>
            <person name="Kapur A."/>
            <person name="Khurana P."/>
            <person name="Khurana P."/>
            <person name="Khurana J.P."/>
            <person name="Tyagi A.K."/>
            <person name="Gaikwad K."/>
            <person name="Singh A."/>
            <person name="Dalal V."/>
            <person name="Srivastava S."/>
            <person name="Dixit A."/>
            <person name="Pal A.K."/>
            <person name="Ghazi I.A."/>
            <person name="Yadav M."/>
            <person name="Pandit A."/>
            <person name="Bhargava A."/>
            <person name="Sureshbabu K."/>
            <person name="Batra K."/>
            <person name="Sharma T.R."/>
            <person name="Mohapatra T."/>
            <person name="Singh N.K."/>
            <person name="Messing J."/>
            <person name="Nelson A.B."/>
            <person name="Fuks G."/>
            <person name="Kavchok S."/>
            <person name="Keizer G."/>
            <person name="Linton E."/>
            <person name="Llaca V."/>
            <person name="Song R."/>
            <person name="Tanyolac B."/>
            <person name="Young S."/>
            <person name="Ho-Il K."/>
            <person name="Hahn J.H."/>
            <person name="Sangsakoo G."/>
            <person name="Vanavichit A."/>
            <person name="de Mattos Luiz.A.T."/>
            <person name="Zimmer P.D."/>
            <person name="Malone G."/>
            <person name="Dellagostin O."/>
            <person name="de Oliveira A.C."/>
            <person name="Bevan M."/>
            <person name="Bancroft I."/>
            <person name="Minx P."/>
            <person name="Cordum H."/>
            <person name="Wilson R."/>
            <person name="Cheng Z."/>
            <person name="Jin W."/>
            <person name="Jiang J."/>
            <person name="Leong S.A."/>
            <person name="Iwama H."/>
            <person name="Gojobori T."/>
            <person name="Itoh T."/>
            <person name="Niimura Y."/>
            <person name="Fujii Y."/>
            <person name="Habara T."/>
            <person name="Sakai H."/>
            <person name="Sato Y."/>
            <person name="Wilson G."/>
            <person name="Kumar K."/>
            <person name="McCouch S."/>
            <person name="Juretic N."/>
            <person name="Hoen D."/>
            <person name="Wright S."/>
            <person name="Bruskiewich R."/>
            <person name="Bureau T."/>
            <person name="Miyao A."/>
            <person name="Hirochika H."/>
            <person name="Nishikawa T."/>
            <person name="Kadowaki K."/>
            <person name="Sugiura M."/>
            <person name="Burr B."/>
            <person name="Sasaki T."/>
        </authorList>
    </citation>
    <scope>NUCLEOTIDE SEQUENCE [LARGE SCALE GENOMIC DNA]</scope>
    <source>
        <strain evidence="2">cv. Nipponbare</strain>
    </source>
</reference>
<organism evidence="1 2">
    <name type="scientific">Oryza sativa subsp. japonica</name>
    <name type="common">Rice</name>
    <dbReference type="NCBI Taxonomy" id="39947"/>
    <lineage>
        <taxon>Eukaryota</taxon>
        <taxon>Viridiplantae</taxon>
        <taxon>Streptophyta</taxon>
        <taxon>Embryophyta</taxon>
        <taxon>Tracheophyta</taxon>
        <taxon>Spermatophyta</taxon>
        <taxon>Magnoliopsida</taxon>
        <taxon>Liliopsida</taxon>
        <taxon>Poales</taxon>
        <taxon>Poaceae</taxon>
        <taxon>BOP clade</taxon>
        <taxon>Oryzoideae</taxon>
        <taxon>Oryzeae</taxon>
        <taxon>Oryzinae</taxon>
        <taxon>Oryza</taxon>
        <taxon>Oryza sativa</taxon>
    </lineage>
</organism>
<dbReference type="Proteomes" id="UP000059680">
    <property type="component" value="Chromosome 4"/>
</dbReference>
<gene>
    <name evidence="1" type="ordered locus">Os04g0447566</name>
    <name evidence="1" type="ORF">OSNPB_040447566</name>
</gene>
<dbReference type="AlphaFoldDB" id="A0A0N7KJ48"/>
<dbReference type="Gramene" id="Os04t0447566-00">
    <property type="protein sequence ID" value="Os04t0447566-00"/>
    <property type="gene ID" value="Os04g0447566"/>
</dbReference>
<protein>
    <submittedName>
        <fullName evidence="1">Os04g0447566 protein</fullName>
    </submittedName>
</protein>
<sequence length="211" mass="22616">MPLASQYSLTVLCCQVGFISTCRSMHRPGIYAVYDLSMCLVVKLLTPMALARPSRWHSSIARHTPPKSNGTTSSFFTGNTIGPGLTLIGKWIRYRSTYSICRLSRRDGSTRSGWHWVHHSLVVTNASSRDARRPRRVASAMASPSGASVRYREAVSKWRKPASSAASTASLVLSGVLGYSATPIPTAGMGLASPCLRTASGTTTAMALPPA</sequence>
<dbReference type="InParanoid" id="A0A0N7KJ48"/>
<reference evidence="1 2" key="3">
    <citation type="journal article" date="2013" name="Rice">
        <title>Improvement of the Oryza sativa Nipponbare reference genome using next generation sequence and optical map data.</title>
        <authorList>
            <person name="Kawahara Y."/>
            <person name="de la Bastide M."/>
            <person name="Hamilton J.P."/>
            <person name="Kanamori H."/>
            <person name="McCombie W.R."/>
            <person name="Ouyang S."/>
            <person name="Schwartz D.C."/>
            <person name="Tanaka T."/>
            <person name="Wu J."/>
            <person name="Zhou S."/>
            <person name="Childs K.L."/>
            <person name="Davidson R.M."/>
            <person name="Lin H."/>
            <person name="Quesada-Ocampo L."/>
            <person name="Vaillancourt B."/>
            <person name="Sakai H."/>
            <person name="Lee S.S."/>
            <person name="Kim J."/>
            <person name="Numa H."/>
            <person name="Itoh T."/>
            <person name="Buell C.R."/>
            <person name="Matsumoto T."/>
        </authorList>
    </citation>
    <scope>NUCLEOTIDE SEQUENCE [LARGE SCALE GENOMIC DNA]</scope>
    <source>
        <strain evidence="2">cv. Nipponbare</strain>
    </source>
</reference>
<keyword evidence="2" id="KW-1185">Reference proteome</keyword>